<evidence type="ECO:0000259" key="3">
    <source>
        <dbReference type="Pfam" id="PF19803"/>
    </source>
</evidence>
<feature type="transmembrane region" description="Helical" evidence="2">
    <location>
        <begin position="103"/>
        <end position="122"/>
    </location>
</feature>
<reference evidence="4 5" key="1">
    <citation type="submission" date="2024-09" db="EMBL/GenBank/DDBJ databases">
        <authorList>
            <person name="Sun Q."/>
            <person name="Mori K."/>
        </authorList>
    </citation>
    <scope>NUCLEOTIDE SEQUENCE [LARGE SCALE GENOMIC DNA]</scope>
    <source>
        <strain evidence="4 5">JCM 3028</strain>
    </source>
</reference>
<feature type="domain" description="DUF6286" evidence="3">
    <location>
        <begin position="111"/>
        <end position="215"/>
    </location>
</feature>
<evidence type="ECO:0000313" key="4">
    <source>
        <dbReference type="EMBL" id="MFB9675662.1"/>
    </source>
</evidence>
<name>A0ABV5T9D4_9ACTN</name>
<feature type="region of interest" description="Disordered" evidence="1">
    <location>
        <begin position="10"/>
        <end position="30"/>
    </location>
</feature>
<keyword evidence="2" id="KW-0812">Transmembrane</keyword>
<comment type="caution">
    <text evidence="4">The sequence shown here is derived from an EMBL/GenBank/DDBJ whole genome shotgun (WGS) entry which is preliminary data.</text>
</comment>
<keyword evidence="2" id="KW-0472">Membrane</keyword>
<dbReference type="RefSeq" id="WP_344746208.1">
    <property type="nucleotide sequence ID" value="NZ_BAAAWW010000087.1"/>
</dbReference>
<evidence type="ECO:0000313" key="5">
    <source>
        <dbReference type="Proteomes" id="UP001589610"/>
    </source>
</evidence>
<protein>
    <submittedName>
        <fullName evidence="4">DUF6286 domain-containing protein</fullName>
    </submittedName>
</protein>
<keyword evidence="2" id="KW-1133">Transmembrane helix</keyword>
<evidence type="ECO:0000256" key="2">
    <source>
        <dbReference type="SAM" id="Phobius"/>
    </source>
</evidence>
<gene>
    <name evidence="4" type="ORF">ACFFRH_09215</name>
</gene>
<evidence type="ECO:0000256" key="1">
    <source>
        <dbReference type="SAM" id="MobiDB-lite"/>
    </source>
</evidence>
<organism evidence="4 5">
    <name type="scientific">Streptosporangium vulgare</name>
    <dbReference type="NCBI Taxonomy" id="46190"/>
    <lineage>
        <taxon>Bacteria</taxon>
        <taxon>Bacillati</taxon>
        <taxon>Actinomycetota</taxon>
        <taxon>Actinomycetes</taxon>
        <taxon>Streptosporangiales</taxon>
        <taxon>Streptosporangiaceae</taxon>
        <taxon>Streptosporangium</taxon>
    </lineage>
</organism>
<sequence length="219" mass="22563">MTTTLQDILAGSGGTGGAGTTAGGSGGKAAAEQFQDVRRRSVRLLRPGRTPAGVPAALAVSAVLVVSASVTVGLLMESPVARMPYRRLVNGVGAWNWSDPATFAASTLAMAAGLVMLALAALPGRTRLVPLESGDPHMVIGITRSGLRRTLREAAEAVDEVNGARVRLTSRIVEVTVFTDAERTGPVLRRVGAAVGDRLSGLGAMCAGDVVVRLRRKKA</sequence>
<dbReference type="Pfam" id="PF19803">
    <property type="entry name" value="DUF6286"/>
    <property type="match status" value="1"/>
</dbReference>
<dbReference type="Proteomes" id="UP001589610">
    <property type="component" value="Unassembled WGS sequence"/>
</dbReference>
<proteinExistence type="predicted"/>
<dbReference type="EMBL" id="JBHMBS010000003">
    <property type="protein sequence ID" value="MFB9675662.1"/>
    <property type="molecule type" value="Genomic_DNA"/>
</dbReference>
<feature type="transmembrane region" description="Helical" evidence="2">
    <location>
        <begin position="53"/>
        <end position="76"/>
    </location>
</feature>
<dbReference type="InterPro" id="IPR046253">
    <property type="entry name" value="DUF6286"/>
</dbReference>
<keyword evidence="5" id="KW-1185">Reference proteome</keyword>
<accession>A0ABV5T9D4</accession>
<feature type="compositionally biased region" description="Gly residues" evidence="1">
    <location>
        <begin position="11"/>
        <end position="27"/>
    </location>
</feature>